<evidence type="ECO:0000259" key="1">
    <source>
        <dbReference type="PROSITE" id="PS50093"/>
    </source>
</evidence>
<dbReference type="PROSITE" id="PS50093">
    <property type="entry name" value="PKD"/>
    <property type="match status" value="1"/>
</dbReference>
<protein>
    <submittedName>
        <fullName evidence="2">Chitodextrinase</fullName>
    </submittedName>
</protein>
<dbReference type="Proteomes" id="UP000588098">
    <property type="component" value="Unassembled WGS sequence"/>
</dbReference>
<evidence type="ECO:0000313" key="3">
    <source>
        <dbReference type="Proteomes" id="UP000588098"/>
    </source>
</evidence>
<dbReference type="SUPFAM" id="SSF49299">
    <property type="entry name" value="PKD domain"/>
    <property type="match status" value="1"/>
</dbReference>
<feature type="domain" description="PKD" evidence="1">
    <location>
        <begin position="32"/>
        <end position="74"/>
    </location>
</feature>
<dbReference type="InterPro" id="IPR000601">
    <property type="entry name" value="PKD_dom"/>
</dbReference>
<dbReference type="InterPro" id="IPR022409">
    <property type="entry name" value="PKD/Chitinase_dom"/>
</dbReference>
<sequence>MAPTAHLLASCLYEACTFDGRVSLDLDDAIGSYAWDYGDGSTGSEPAPSHTYRRVGQYRITLTVTDEAGHRDSAARLVACRTGSGTRLSCSVTG</sequence>
<dbReference type="RefSeq" id="WP_184571157.1">
    <property type="nucleotide sequence ID" value="NZ_JACHJL010000004.1"/>
</dbReference>
<reference evidence="2 3" key="1">
    <citation type="submission" date="2020-08" db="EMBL/GenBank/DDBJ databases">
        <title>Genomic Encyclopedia of Type Strains, Phase III (KMG-III): the genomes of soil and plant-associated and newly described type strains.</title>
        <authorList>
            <person name="Whitman W."/>
        </authorList>
    </citation>
    <scope>NUCLEOTIDE SEQUENCE [LARGE SCALE GENOMIC DNA]</scope>
    <source>
        <strain evidence="2 3">CECT 8305</strain>
    </source>
</reference>
<dbReference type="GO" id="GO:0005975">
    <property type="term" value="P:carbohydrate metabolic process"/>
    <property type="evidence" value="ECO:0007669"/>
    <property type="project" value="UniProtKB-ARBA"/>
</dbReference>
<dbReference type="Gene3D" id="2.60.40.10">
    <property type="entry name" value="Immunoglobulins"/>
    <property type="match status" value="1"/>
</dbReference>
<gene>
    <name evidence="2" type="ORF">FHS42_002102</name>
</gene>
<organism evidence="2 3">
    <name type="scientific">Streptomyces zagrosensis</name>
    <dbReference type="NCBI Taxonomy" id="1042984"/>
    <lineage>
        <taxon>Bacteria</taxon>
        <taxon>Bacillati</taxon>
        <taxon>Actinomycetota</taxon>
        <taxon>Actinomycetes</taxon>
        <taxon>Kitasatosporales</taxon>
        <taxon>Streptomycetaceae</taxon>
        <taxon>Streptomyces</taxon>
    </lineage>
</organism>
<accession>A0A7W9Q9B6</accession>
<dbReference type="CDD" id="cd00146">
    <property type="entry name" value="PKD"/>
    <property type="match status" value="1"/>
</dbReference>
<dbReference type="EMBL" id="JACHJL010000004">
    <property type="protein sequence ID" value="MBB5935052.1"/>
    <property type="molecule type" value="Genomic_DNA"/>
</dbReference>
<dbReference type="AlphaFoldDB" id="A0A7W9Q9B6"/>
<name>A0A7W9Q9B6_9ACTN</name>
<dbReference type="InterPro" id="IPR035986">
    <property type="entry name" value="PKD_dom_sf"/>
</dbReference>
<keyword evidence="3" id="KW-1185">Reference proteome</keyword>
<dbReference type="SMART" id="SM00089">
    <property type="entry name" value="PKD"/>
    <property type="match status" value="1"/>
</dbReference>
<proteinExistence type="predicted"/>
<evidence type="ECO:0000313" key="2">
    <source>
        <dbReference type="EMBL" id="MBB5935052.1"/>
    </source>
</evidence>
<dbReference type="Pfam" id="PF18911">
    <property type="entry name" value="PKD_4"/>
    <property type="match status" value="1"/>
</dbReference>
<comment type="caution">
    <text evidence="2">The sequence shown here is derived from an EMBL/GenBank/DDBJ whole genome shotgun (WGS) entry which is preliminary data.</text>
</comment>
<dbReference type="InterPro" id="IPR013783">
    <property type="entry name" value="Ig-like_fold"/>
</dbReference>